<dbReference type="Proteomes" id="UP000249829">
    <property type="component" value="Unassembled WGS sequence"/>
</dbReference>
<dbReference type="SUPFAM" id="SSF57667">
    <property type="entry name" value="beta-beta-alpha zinc fingers"/>
    <property type="match status" value="1"/>
</dbReference>
<feature type="compositionally biased region" description="Polar residues" evidence="2">
    <location>
        <begin position="108"/>
        <end position="120"/>
    </location>
</feature>
<dbReference type="OMA" id="HRSADLW"/>
<dbReference type="InterPro" id="IPR013087">
    <property type="entry name" value="Znf_C2H2_type"/>
</dbReference>
<organism evidence="4 5">
    <name type="scientific">Aspergillus violaceofuscus (strain CBS 115571)</name>
    <dbReference type="NCBI Taxonomy" id="1450538"/>
    <lineage>
        <taxon>Eukaryota</taxon>
        <taxon>Fungi</taxon>
        <taxon>Dikarya</taxon>
        <taxon>Ascomycota</taxon>
        <taxon>Pezizomycotina</taxon>
        <taxon>Eurotiomycetes</taxon>
        <taxon>Eurotiomycetidae</taxon>
        <taxon>Eurotiales</taxon>
        <taxon>Aspergillaceae</taxon>
        <taxon>Aspergillus</taxon>
    </lineage>
</organism>
<dbReference type="STRING" id="1450538.A0A2V5H5X7"/>
<gene>
    <name evidence="4" type="ORF">BO99DRAFT_137642</name>
</gene>
<keyword evidence="1" id="KW-0862">Zinc</keyword>
<proteinExistence type="predicted"/>
<dbReference type="AlphaFoldDB" id="A0A2V5H5X7"/>
<keyword evidence="1" id="KW-0479">Metal-binding</keyword>
<keyword evidence="5" id="KW-1185">Reference proteome</keyword>
<protein>
    <recommendedName>
        <fullName evidence="3">C2H2-type domain-containing protein</fullName>
    </recommendedName>
</protein>
<sequence length="235" mass="26050">MAYTSSFSESWASIPLPSSYTLLEEQILGWDDFDGEKHQQCGPNPMQDSDPLTQLMAYTDPQLDPQQQPPSLFFHAPTSDRFSPARQYTGPTSTVTADSSSVTDNSTLGLGTSQFLPQESSLHRQHHGSSANVPSSQLSGTDVVSPRSKNAGRPDTAAERRNSTVSRTSTLQCDWRGCDTHPTFNRAADLWRHIKHLHLSPASHVCWIDGCGRSFNRPDNLTEHALRVHGYRSTR</sequence>
<dbReference type="PROSITE" id="PS00028">
    <property type="entry name" value="ZINC_FINGER_C2H2_1"/>
    <property type="match status" value="1"/>
</dbReference>
<reference evidence="4 5" key="1">
    <citation type="submission" date="2018-02" db="EMBL/GenBank/DDBJ databases">
        <title>The genomes of Aspergillus section Nigri reveals drivers in fungal speciation.</title>
        <authorList>
            <consortium name="DOE Joint Genome Institute"/>
            <person name="Vesth T.C."/>
            <person name="Nybo J."/>
            <person name="Theobald S."/>
            <person name="Brandl J."/>
            <person name="Frisvad J.C."/>
            <person name="Nielsen K.F."/>
            <person name="Lyhne E.K."/>
            <person name="Kogle M.E."/>
            <person name="Kuo A."/>
            <person name="Riley R."/>
            <person name="Clum A."/>
            <person name="Nolan M."/>
            <person name="Lipzen A."/>
            <person name="Salamov A."/>
            <person name="Henrissat B."/>
            <person name="Wiebenga A."/>
            <person name="De vries R.P."/>
            <person name="Grigoriev I.V."/>
            <person name="Mortensen U.H."/>
            <person name="Andersen M.R."/>
            <person name="Baker S.E."/>
        </authorList>
    </citation>
    <scope>NUCLEOTIDE SEQUENCE [LARGE SCALE GENOMIC DNA]</scope>
    <source>
        <strain evidence="4 5">CBS 115571</strain>
    </source>
</reference>
<evidence type="ECO:0000256" key="1">
    <source>
        <dbReference type="PROSITE-ProRule" id="PRU00042"/>
    </source>
</evidence>
<evidence type="ECO:0000256" key="2">
    <source>
        <dbReference type="SAM" id="MobiDB-lite"/>
    </source>
</evidence>
<dbReference type="SMART" id="SM00355">
    <property type="entry name" value="ZnF_C2H2"/>
    <property type="match status" value="2"/>
</dbReference>
<dbReference type="Pfam" id="PF00096">
    <property type="entry name" value="zf-C2H2"/>
    <property type="match status" value="1"/>
</dbReference>
<feature type="region of interest" description="Disordered" evidence="2">
    <location>
        <begin position="61"/>
        <end position="166"/>
    </location>
</feature>
<feature type="compositionally biased region" description="Low complexity" evidence="2">
    <location>
        <begin position="92"/>
        <end position="107"/>
    </location>
</feature>
<feature type="domain" description="C2H2-type" evidence="3">
    <location>
        <begin position="204"/>
        <end position="229"/>
    </location>
</feature>
<evidence type="ECO:0000313" key="5">
    <source>
        <dbReference type="Proteomes" id="UP000249829"/>
    </source>
</evidence>
<name>A0A2V5H5X7_ASPV1</name>
<evidence type="ECO:0000313" key="4">
    <source>
        <dbReference type="EMBL" id="PYI19598.1"/>
    </source>
</evidence>
<feature type="compositionally biased region" description="Polar residues" evidence="2">
    <location>
        <begin position="128"/>
        <end position="142"/>
    </location>
</feature>
<dbReference type="PROSITE" id="PS50157">
    <property type="entry name" value="ZINC_FINGER_C2H2_2"/>
    <property type="match status" value="1"/>
</dbReference>
<dbReference type="EMBL" id="KZ825133">
    <property type="protein sequence ID" value="PYI19598.1"/>
    <property type="molecule type" value="Genomic_DNA"/>
</dbReference>
<keyword evidence="1" id="KW-0863">Zinc-finger</keyword>
<dbReference type="GO" id="GO:0008270">
    <property type="term" value="F:zinc ion binding"/>
    <property type="evidence" value="ECO:0007669"/>
    <property type="project" value="UniProtKB-KW"/>
</dbReference>
<feature type="compositionally biased region" description="Low complexity" evidence="2">
    <location>
        <begin position="61"/>
        <end position="70"/>
    </location>
</feature>
<accession>A0A2V5H5X7</accession>
<dbReference type="InterPro" id="IPR036236">
    <property type="entry name" value="Znf_C2H2_sf"/>
</dbReference>
<evidence type="ECO:0000259" key="3">
    <source>
        <dbReference type="PROSITE" id="PS50157"/>
    </source>
</evidence>
<dbReference type="Gene3D" id="3.30.160.60">
    <property type="entry name" value="Classic Zinc Finger"/>
    <property type="match status" value="1"/>
</dbReference>